<dbReference type="OMA" id="TCQKQAL"/>
<feature type="coiled-coil region" evidence="2">
    <location>
        <begin position="82"/>
        <end position="141"/>
    </location>
</feature>
<dbReference type="GO" id="GO:0005814">
    <property type="term" value="C:centriole"/>
    <property type="evidence" value="ECO:0007669"/>
    <property type="project" value="TreeGrafter"/>
</dbReference>
<evidence type="ECO:0000256" key="3">
    <source>
        <dbReference type="SAM" id="MobiDB-lite"/>
    </source>
</evidence>
<protein>
    <submittedName>
        <fullName evidence="5">Ciliary rootlet coiled-coil, rootletin family member 2</fullName>
    </submittedName>
</protein>
<feature type="coiled-coil region" evidence="2">
    <location>
        <begin position="1165"/>
        <end position="1252"/>
    </location>
</feature>
<proteinExistence type="predicted"/>
<feature type="coiled-coil region" evidence="2">
    <location>
        <begin position="547"/>
        <end position="623"/>
    </location>
</feature>
<sequence>TGRETKACALGDSLRQSSPGHFTRLEDTILSPTASREDRALTVRGEGWPALPTPVPARIREIVAGSLGDEPHQGAQEPLAASGRVQEENELLREELSRLQNLLAQAGSEQDELASRYHTLSERLQARLETTEARLRRSELEHSVDLEEALGRLEAAEQRSTGLSQVNALLRGQLEHMKKANDRLAEELARTTHGVLRLQSKLELREITRSGGPQDFLLLWRQVTALRIQLAELRETTERGLTDMRAEAARTAWRLQTACLNLDSNLRLSASSGEGAREQQASQMLQLQGRWDTEKVALQARLSEQTVLVEKLTEQNSEKETAICSLRMLVQKLVCGVGRRQLSLSPPSLPLCALKVARADAGYPELVRGGSTEAEEARGLLTRPARSVSPQRGMSPPQAHALDTPDPALQAVQTAIERREARVPQRGDRGLWEGGGFGEGSGHSHRPELQASRRLLQEREREQVWDREDLLRKLEAQGREAQHCRATSELLRREKRALETAVEEMRGKAAISDTEKQRLEALEAENSQLHRGLLLWAEQKEELVRQGERGRRELETSQGRLEQMEEKVSGLKKELVSAQEALNSARLQRDVLESEREGLRRALARAEASSTDLELLVTRLKSEGVEQRASLAKMAALTEALARDKGSLSQLVLQVRLRERNSKREHHQGLGEGEADSPLSREPDVTCKKQALEEQLAQSLQDQEAQMDSLQRTLQEKEALSEERTQLLAKQEALERQVQLTAEEAADLRAERDSLESSLFETQELSMQLQAQREQLAGEAQSVRLAQQALQVEIQQLTSTWEAQETKLQRDVGRLQQQVAQREREAQLALESQALAHREDLARLRREKETLSLSLTEEKEVAARQLEQEKKLVAKNAAKREALKEEIQSLKHERDESLLQLEYEMQQALSLKEAEGRLLREELSRSMQELQHVRQEAQSRHEQAEATVSATTAELEALQAQFEEAISAHRREATLLTPIHPMIFPQAERLQAQLDEAREGLAVLRRELRASEESREGLRREVLEAQRALGDEAREKEVLQRSNTELRAAIRRAEQEKASLQRSKEEGEQKVLVLEEARALAQKEACELRASLREVEKARAEARRELQELGRQVNMLEAENRRKSQEVNQLQVQGAQDAQKQQQSRQEVLQTQRLATEAEAACGGLPELQQKLAEVEAGAEAQKKQLEERLYQSQGAEQTLRAELRITSEKLEQAGVEAEGLQARLDEAGRQIHSLEQKLAQAEGARRDSEGQLGRLWSTLCRGLGLQGQSPSGSPKRPSFPNKGSDGIQARSQRQRASPPARSCSPVRWPSPTPGVHSPEVDVVSVRDALRDFEQKLRDAQRERDDWHFQAASLSSRLSEAESECAQAKSRVRQLQKALAEAEEAWRQAEGEMSSAQAAKTLQGAALQRLELEHLANTRAASREKRRLQVGHAAGGGREETRKASGRQAVSGPHGQRHSWAGAGGLEGHGGPAELIGGPLVELFGSWSLPLFYRLGKLSWVGSDLASVAELVGAGGRADPRSPRPVHLSVATWAGLG</sequence>
<evidence type="ECO:0000259" key="4">
    <source>
        <dbReference type="Pfam" id="PF15035"/>
    </source>
</evidence>
<feature type="domain" description="Rootletin-like coiled-coil" evidence="4">
    <location>
        <begin position="88"/>
        <end position="251"/>
    </location>
</feature>
<evidence type="ECO:0000256" key="2">
    <source>
        <dbReference type="SAM" id="Coils"/>
    </source>
</evidence>
<evidence type="ECO:0000256" key="1">
    <source>
        <dbReference type="ARBA" id="ARBA00023054"/>
    </source>
</evidence>
<feature type="compositionally biased region" description="Low complexity" evidence="3">
    <location>
        <begin position="1264"/>
        <end position="1275"/>
    </location>
</feature>
<feature type="region of interest" description="Disordered" evidence="3">
    <location>
        <begin position="1264"/>
        <end position="1321"/>
    </location>
</feature>
<organism evidence="5">
    <name type="scientific">Ursus maritimus</name>
    <name type="common">Polar bear</name>
    <name type="synonym">Thalarctos maritimus</name>
    <dbReference type="NCBI Taxonomy" id="29073"/>
    <lineage>
        <taxon>Eukaryota</taxon>
        <taxon>Metazoa</taxon>
        <taxon>Chordata</taxon>
        <taxon>Craniata</taxon>
        <taxon>Vertebrata</taxon>
        <taxon>Euteleostomi</taxon>
        <taxon>Mammalia</taxon>
        <taxon>Eutheria</taxon>
        <taxon>Laurasiatheria</taxon>
        <taxon>Carnivora</taxon>
        <taxon>Caniformia</taxon>
        <taxon>Ursidae</taxon>
        <taxon>Ursus</taxon>
    </lineage>
</organism>
<dbReference type="GeneTree" id="ENSGT00940000162689"/>
<feature type="coiled-coil region" evidence="2">
    <location>
        <begin position="1323"/>
        <end position="1399"/>
    </location>
</feature>
<feature type="region of interest" description="Disordered" evidence="3">
    <location>
        <begin position="420"/>
        <end position="448"/>
    </location>
</feature>
<feature type="region of interest" description="Disordered" evidence="3">
    <location>
        <begin position="384"/>
        <end position="404"/>
    </location>
</feature>
<gene>
    <name evidence="5" type="primary">CROCC2</name>
</gene>
<name>A0A452U1Y5_URSMA</name>
<reference evidence="5" key="1">
    <citation type="submission" date="2019-03" db="UniProtKB">
        <authorList>
            <consortium name="Ensembl"/>
        </authorList>
    </citation>
    <scope>IDENTIFICATION</scope>
</reference>
<dbReference type="InterPro" id="IPR055167">
    <property type="entry name" value="Rootletin-like_CC"/>
</dbReference>
<evidence type="ECO:0000313" key="5">
    <source>
        <dbReference type="Ensembl" id="ENSUMAP00000014670"/>
    </source>
</evidence>
<feature type="compositionally biased region" description="Basic and acidic residues" evidence="3">
    <location>
        <begin position="420"/>
        <end position="431"/>
    </location>
</feature>
<dbReference type="Pfam" id="PF15035">
    <property type="entry name" value="Rootletin"/>
    <property type="match status" value="1"/>
</dbReference>
<feature type="region of interest" description="Disordered" evidence="3">
    <location>
        <begin position="661"/>
        <end position="683"/>
    </location>
</feature>
<dbReference type="PANTHER" id="PTHR23159">
    <property type="entry name" value="CENTROSOMAL PROTEIN 2"/>
    <property type="match status" value="1"/>
</dbReference>
<dbReference type="PANTHER" id="PTHR23159:SF16">
    <property type="entry name" value="CILIARY ROOTLET COILED-COIL PROTEIN 2"/>
    <property type="match status" value="1"/>
</dbReference>
<accession>A0A452U1Y5</accession>
<keyword evidence="1 2" id="KW-0175">Coiled coil</keyword>
<dbReference type="GO" id="GO:0005813">
    <property type="term" value="C:centrosome"/>
    <property type="evidence" value="ECO:0007669"/>
    <property type="project" value="TreeGrafter"/>
</dbReference>
<feature type="compositionally biased region" description="Low complexity" evidence="3">
    <location>
        <begin position="696"/>
        <end position="706"/>
    </location>
</feature>
<feature type="region of interest" description="Disordered" evidence="3">
    <location>
        <begin position="696"/>
        <end position="718"/>
    </location>
</feature>
<feature type="region of interest" description="Disordered" evidence="3">
    <location>
        <begin position="1421"/>
        <end position="1466"/>
    </location>
</feature>
<feature type="coiled-coil region" evidence="2">
    <location>
        <begin position="805"/>
        <end position="1133"/>
    </location>
</feature>
<dbReference type="Ensembl" id="ENSUMAT00000017390.1">
    <property type="protein sequence ID" value="ENSUMAP00000014670.1"/>
    <property type="gene ID" value="ENSUMAG00000010789.1"/>
</dbReference>
<feature type="compositionally biased region" description="Gly residues" evidence="3">
    <location>
        <begin position="432"/>
        <end position="441"/>
    </location>
</feature>